<dbReference type="Proteomes" id="UP001458880">
    <property type="component" value="Unassembled WGS sequence"/>
</dbReference>
<dbReference type="AlphaFoldDB" id="A0AAW1I909"/>
<comment type="caution">
    <text evidence="2">The sequence shown here is derived from an EMBL/GenBank/DDBJ whole genome shotgun (WGS) entry which is preliminary data.</text>
</comment>
<dbReference type="EMBL" id="JASPKY010000776">
    <property type="protein sequence ID" value="KAK9685453.1"/>
    <property type="molecule type" value="Genomic_DNA"/>
</dbReference>
<keyword evidence="1" id="KW-0175">Coiled coil</keyword>
<keyword evidence="3" id="KW-1185">Reference proteome</keyword>
<name>A0AAW1I909_POPJA</name>
<accession>A0AAW1I909</accession>
<organism evidence="2 3">
    <name type="scientific">Popillia japonica</name>
    <name type="common">Japanese beetle</name>
    <dbReference type="NCBI Taxonomy" id="7064"/>
    <lineage>
        <taxon>Eukaryota</taxon>
        <taxon>Metazoa</taxon>
        <taxon>Ecdysozoa</taxon>
        <taxon>Arthropoda</taxon>
        <taxon>Hexapoda</taxon>
        <taxon>Insecta</taxon>
        <taxon>Pterygota</taxon>
        <taxon>Neoptera</taxon>
        <taxon>Endopterygota</taxon>
        <taxon>Coleoptera</taxon>
        <taxon>Polyphaga</taxon>
        <taxon>Scarabaeiformia</taxon>
        <taxon>Scarabaeidae</taxon>
        <taxon>Rutelinae</taxon>
        <taxon>Popillia</taxon>
    </lineage>
</organism>
<sequence length="153" mass="18383">MEDIVKLLEQMREDIKDIKSKVTNNCEEVKSMREEIISMQENWNKERKELKNELYETKEEVESLKREKIRNNLVITGITVETEDMNQINNEIGKILENEMNIKVIPRKAFKIKENIWKLEMNTWEEKMLVLKEKGKNRLEKTTESDIRIEAKN</sequence>
<protein>
    <submittedName>
        <fullName evidence="2">Uncharacterized protein</fullName>
    </submittedName>
</protein>
<evidence type="ECO:0000256" key="1">
    <source>
        <dbReference type="SAM" id="Coils"/>
    </source>
</evidence>
<evidence type="ECO:0000313" key="3">
    <source>
        <dbReference type="Proteomes" id="UP001458880"/>
    </source>
</evidence>
<gene>
    <name evidence="2" type="ORF">QE152_g38022</name>
</gene>
<feature type="coiled-coil region" evidence="1">
    <location>
        <begin position="1"/>
        <end position="67"/>
    </location>
</feature>
<reference evidence="2 3" key="1">
    <citation type="journal article" date="2024" name="BMC Genomics">
        <title>De novo assembly and annotation of Popillia japonica's genome with initial clues to its potential as an invasive pest.</title>
        <authorList>
            <person name="Cucini C."/>
            <person name="Boschi S."/>
            <person name="Funari R."/>
            <person name="Cardaioli E."/>
            <person name="Iannotti N."/>
            <person name="Marturano G."/>
            <person name="Paoli F."/>
            <person name="Bruttini M."/>
            <person name="Carapelli A."/>
            <person name="Frati F."/>
            <person name="Nardi F."/>
        </authorList>
    </citation>
    <scope>NUCLEOTIDE SEQUENCE [LARGE SCALE GENOMIC DNA]</scope>
    <source>
        <strain evidence="2">DMR45628</strain>
    </source>
</reference>
<evidence type="ECO:0000313" key="2">
    <source>
        <dbReference type="EMBL" id="KAK9685453.1"/>
    </source>
</evidence>
<proteinExistence type="predicted"/>